<dbReference type="Pfam" id="PF04195">
    <property type="entry name" value="Transposase_28"/>
    <property type="match status" value="1"/>
</dbReference>
<feature type="region of interest" description="Disordered" evidence="2">
    <location>
        <begin position="266"/>
        <end position="298"/>
    </location>
</feature>
<evidence type="ECO:0000256" key="2">
    <source>
        <dbReference type="SAM" id="MobiDB-lite"/>
    </source>
</evidence>
<evidence type="ECO:0000259" key="3">
    <source>
        <dbReference type="Pfam" id="PF04195"/>
    </source>
</evidence>
<protein>
    <recommendedName>
        <fullName evidence="3">Transposase (putative) gypsy type domain-containing protein</fullName>
    </recommendedName>
</protein>
<comment type="caution">
    <text evidence="4">The sequence shown here is derived from an EMBL/GenBank/DDBJ whole genome shotgun (WGS) entry which is preliminary data.</text>
</comment>
<dbReference type="EMBL" id="JASCZI010241667">
    <property type="protein sequence ID" value="MED6204090.1"/>
    <property type="molecule type" value="Genomic_DNA"/>
</dbReference>
<proteinExistence type="predicted"/>
<keyword evidence="1" id="KW-0175">Coiled coil</keyword>
<reference evidence="4 5" key="1">
    <citation type="journal article" date="2023" name="Plants (Basel)">
        <title>Bridging the Gap: Combining Genomics and Transcriptomics Approaches to Understand Stylosanthes scabra, an Orphan Legume from the Brazilian Caatinga.</title>
        <authorList>
            <person name="Ferreira-Neto J.R.C."/>
            <person name="da Silva M.D."/>
            <person name="Binneck E."/>
            <person name="de Melo N.F."/>
            <person name="da Silva R.H."/>
            <person name="de Melo A.L.T.M."/>
            <person name="Pandolfi V."/>
            <person name="Bustamante F.O."/>
            <person name="Brasileiro-Vidal A.C."/>
            <person name="Benko-Iseppon A.M."/>
        </authorList>
    </citation>
    <scope>NUCLEOTIDE SEQUENCE [LARGE SCALE GENOMIC DNA]</scope>
    <source>
        <tissue evidence="4">Leaves</tissue>
    </source>
</reference>
<dbReference type="InterPro" id="IPR007321">
    <property type="entry name" value="Transposase_28"/>
</dbReference>
<organism evidence="4 5">
    <name type="scientific">Stylosanthes scabra</name>
    <dbReference type="NCBI Taxonomy" id="79078"/>
    <lineage>
        <taxon>Eukaryota</taxon>
        <taxon>Viridiplantae</taxon>
        <taxon>Streptophyta</taxon>
        <taxon>Embryophyta</taxon>
        <taxon>Tracheophyta</taxon>
        <taxon>Spermatophyta</taxon>
        <taxon>Magnoliopsida</taxon>
        <taxon>eudicotyledons</taxon>
        <taxon>Gunneridae</taxon>
        <taxon>Pentapetalae</taxon>
        <taxon>rosids</taxon>
        <taxon>fabids</taxon>
        <taxon>Fabales</taxon>
        <taxon>Fabaceae</taxon>
        <taxon>Papilionoideae</taxon>
        <taxon>50 kb inversion clade</taxon>
        <taxon>dalbergioids sensu lato</taxon>
        <taxon>Dalbergieae</taxon>
        <taxon>Pterocarpus clade</taxon>
        <taxon>Stylosanthes</taxon>
    </lineage>
</organism>
<keyword evidence="5" id="KW-1185">Reference proteome</keyword>
<evidence type="ECO:0000313" key="4">
    <source>
        <dbReference type="EMBL" id="MED6204090.1"/>
    </source>
</evidence>
<evidence type="ECO:0000256" key="1">
    <source>
        <dbReference type="SAM" id="Coils"/>
    </source>
</evidence>
<gene>
    <name evidence="4" type="ORF">PIB30_005815</name>
</gene>
<sequence>MAEPQGNDPSEVVREVEVSQMPHELNLLYNWVTQDVLGSPSTLTEEYVAKLKCSGVICGGGEEKRLYLVELPRRGERVCELNLEHPRVPHWLWVKEVMFTKFGVWIPFSPFQQRLLQRYFVAPSQFHPNVWLAIQCFELVTEFLELPQDPEVFLYLFTVFSPNAEGKSKKRYMSVRPGKYWRIFGDASRFPSYWSKDAELNYTPLPLKPKAVLENPERTRMVIGIETSFLFVLALSSVPERGSSSNVREWTGTRIEVLSLIREEEPEPQIEVPPLSPLGKRGPEETTSVQKRPRVSEGMQREFCSMDRSFDTTGFIESNLLGPCAREALHDYDRMESPRWTQWAVLRSATTMKSIDPRLTMADQWEGWCTNLAGDLKLLSQQKAKVEKEKLEADVGKSNAKKELELVLANLKLLEKEKDVEVQRLKDREADLLAELEVVKKKHSEEKSRANKAEVSLVIKEQAHQELITMESDFVKATEENLKAQILLLAPDFDVSLLGAWKEIVDGKIVDPTD</sequence>
<accession>A0ABU6Y2X1</accession>
<name>A0ABU6Y2X1_9FABA</name>
<feature type="coiled-coil region" evidence="1">
    <location>
        <begin position="369"/>
        <end position="453"/>
    </location>
</feature>
<dbReference type="Proteomes" id="UP001341840">
    <property type="component" value="Unassembled WGS sequence"/>
</dbReference>
<feature type="domain" description="Transposase (putative) gypsy type" evidence="3">
    <location>
        <begin position="98"/>
        <end position="159"/>
    </location>
</feature>
<evidence type="ECO:0000313" key="5">
    <source>
        <dbReference type="Proteomes" id="UP001341840"/>
    </source>
</evidence>